<dbReference type="KEGG" id="hav:AT03_09405"/>
<dbReference type="Proteomes" id="UP000029986">
    <property type="component" value="Chromosome"/>
</dbReference>
<keyword evidence="2" id="KW-1283">Bacterial microcompartment</keyword>
<evidence type="ECO:0000256" key="1">
    <source>
        <dbReference type="ARBA" id="ARBA00024322"/>
    </source>
</evidence>
<evidence type="ECO:0000259" key="5">
    <source>
        <dbReference type="PROSITE" id="PS51933"/>
    </source>
</evidence>
<evidence type="ECO:0000313" key="7">
    <source>
        <dbReference type="Proteomes" id="UP000029986"/>
    </source>
</evidence>
<keyword evidence="7" id="KW-1185">Reference proteome</keyword>
<evidence type="ECO:0000313" key="6">
    <source>
        <dbReference type="EMBL" id="AIU72581.1"/>
    </source>
</evidence>
<dbReference type="InterPro" id="IPR044872">
    <property type="entry name" value="CcmK/CsoS1_BMC"/>
</dbReference>
<reference evidence="6 7" key="1">
    <citation type="journal article" date="2014" name="Gut Pathog.">
        <title>Gene clusters of Hafnia alvei strain FB1 important in survival and pathogenesis: a draft genome perspective.</title>
        <authorList>
            <person name="Tan J.Y."/>
            <person name="Yin W.F."/>
            <person name="Chan K.G."/>
        </authorList>
    </citation>
    <scope>NUCLEOTIDE SEQUENCE [LARGE SCALE GENOMIC DNA]</scope>
    <source>
        <strain evidence="6 7">FB1</strain>
    </source>
</reference>
<feature type="domain" description="EutK-Ctail" evidence="5">
    <location>
        <begin position="125"/>
        <end position="181"/>
    </location>
</feature>
<dbReference type="InterPro" id="IPR032298">
    <property type="entry name" value="EutK_C"/>
</dbReference>
<dbReference type="InterPro" id="IPR000249">
    <property type="entry name" value="BMC_dom"/>
</dbReference>
<evidence type="ECO:0000256" key="3">
    <source>
        <dbReference type="PROSITE-ProRule" id="PRU01278"/>
    </source>
</evidence>
<dbReference type="InterPro" id="IPR050575">
    <property type="entry name" value="BMC_shell"/>
</dbReference>
<dbReference type="InterPro" id="IPR037233">
    <property type="entry name" value="CcmK-like_sf"/>
</dbReference>
<name>A0A097R1H7_HAFAL</name>
<comment type="similarity">
    <text evidence="3">Belongs to the bacterial microcompartments protein family.</text>
</comment>
<gene>
    <name evidence="6" type="ORF">AT03_09405</name>
</gene>
<proteinExistence type="inferred from homology"/>
<dbReference type="SMART" id="SM00877">
    <property type="entry name" value="BMC"/>
    <property type="match status" value="1"/>
</dbReference>
<dbReference type="PROSITE" id="PS51933">
    <property type="entry name" value="EUTK_C"/>
    <property type="match status" value="1"/>
</dbReference>
<dbReference type="EMBL" id="CP009706">
    <property type="protein sequence ID" value="AIU72581.1"/>
    <property type="molecule type" value="Genomic_DNA"/>
</dbReference>
<dbReference type="GO" id="GO:0031469">
    <property type="term" value="C:bacterial microcompartment"/>
    <property type="evidence" value="ECO:0007669"/>
    <property type="project" value="UniProtKB-SubCell"/>
</dbReference>
<dbReference type="Pfam" id="PF00936">
    <property type="entry name" value="BMC"/>
    <property type="match status" value="1"/>
</dbReference>
<dbReference type="PATRIC" id="fig|1453496.5.peg.1884"/>
<dbReference type="PANTHER" id="PTHR33941">
    <property type="entry name" value="PROPANEDIOL UTILIZATION PROTEIN PDUA"/>
    <property type="match status" value="1"/>
</dbReference>
<dbReference type="AlphaFoldDB" id="A0A097R1H7"/>
<dbReference type="Gene3D" id="1.10.10.10">
    <property type="entry name" value="Winged helix-like DNA-binding domain superfamily/Winged helix DNA-binding domain"/>
    <property type="match status" value="1"/>
</dbReference>
<dbReference type="Gene3D" id="3.30.70.1710">
    <property type="match status" value="1"/>
</dbReference>
<dbReference type="PANTHER" id="PTHR33941:SF6">
    <property type="entry name" value="BACTERIAL MICROCOMPARTMENT SHELL PROTEIN EUTK"/>
    <property type="match status" value="1"/>
</dbReference>
<dbReference type="InterPro" id="IPR036388">
    <property type="entry name" value="WH-like_DNA-bd_sf"/>
</dbReference>
<dbReference type="RefSeq" id="WP_025801788.1">
    <property type="nucleotide sequence ID" value="NZ_CP009706.1"/>
</dbReference>
<dbReference type="SUPFAM" id="SSF143414">
    <property type="entry name" value="CcmK-like"/>
    <property type="match status" value="1"/>
</dbReference>
<evidence type="ECO:0000256" key="2">
    <source>
        <dbReference type="ARBA" id="ARBA00024446"/>
    </source>
</evidence>
<feature type="domain" description="BMC" evidence="4">
    <location>
        <begin position="4"/>
        <end position="88"/>
    </location>
</feature>
<evidence type="ECO:0000259" key="4">
    <source>
        <dbReference type="PROSITE" id="PS51930"/>
    </source>
</evidence>
<accession>A0A097R1H7</accession>
<dbReference type="eggNOG" id="COG4577">
    <property type="taxonomic scope" value="Bacteria"/>
</dbReference>
<dbReference type="CDD" id="cd07045">
    <property type="entry name" value="BMC_CcmK_like"/>
    <property type="match status" value="1"/>
</dbReference>
<comment type="subcellular location">
    <subcellularLocation>
        <location evidence="1">Bacterial microcompartment</location>
    </subcellularLocation>
</comment>
<dbReference type="OrthoDB" id="9812608at2"/>
<organism evidence="6 7">
    <name type="scientific">Hafnia alvei FB1</name>
    <dbReference type="NCBI Taxonomy" id="1453496"/>
    <lineage>
        <taxon>Bacteria</taxon>
        <taxon>Pseudomonadati</taxon>
        <taxon>Pseudomonadota</taxon>
        <taxon>Gammaproteobacteria</taxon>
        <taxon>Enterobacterales</taxon>
        <taxon>Hafniaceae</taxon>
        <taxon>Hafnia</taxon>
    </lineage>
</organism>
<sequence>MINALGLLEVSGLVAGIDAADAMLKAAQVRVLNHEVVDPGLVTLVIEGDLAACRAALDAGAAAASRTGMVISRKEIGRPDPDTEWLILGLRGLAPTSSPAPEAAPAAEIAQPALAETEISGDEMAVSQEWLAEIASHAQGMTAGEMAARFQLSLKQTRHTLEALLREGKLRKRGSRYRIKVAKEEGHE</sequence>
<dbReference type="PROSITE" id="PS51930">
    <property type="entry name" value="BMC_2"/>
    <property type="match status" value="1"/>
</dbReference>
<protein>
    <submittedName>
        <fullName evidence="6">Carboxysome structural protein EutK</fullName>
    </submittedName>
</protein>
<dbReference type="HOGENOM" id="CLU_064903_7_0_6"/>
<dbReference type="Pfam" id="PF16365">
    <property type="entry name" value="EutK_C"/>
    <property type="match status" value="1"/>
</dbReference>